<dbReference type="Proteomes" id="UP000001601">
    <property type="component" value="Unassembled WGS sequence"/>
</dbReference>
<dbReference type="eggNOG" id="COG3422">
    <property type="taxonomic scope" value="Bacteria"/>
</dbReference>
<dbReference type="RefSeq" id="WP_009780095.1">
    <property type="nucleotide sequence ID" value="NZ_CH672395.1"/>
</dbReference>
<sequence length="900" mass="102676">MLTLQKPISIKKDTASRDDLDFDFLRKSGIAYIEALGSKLWTDYNTHDPGITLLEALCYAITDLGQRMSLPVEALLAKEEENGVKQFHEASAILGCSPVTHLDYRKLFIDVPGVRNAWLLKHDKKLYINTKDAKLSYRSFLKNSAYAHLKAEDEQVKSLNGLYDLVVDLDGTRSINSLRPELMKRYQAHRNLCEDLIHITEVTQHPVKVCAQIELNTEADENQVKALLLKAIDDYFSPSIRPKTLKQLLEIGYKSQEIFNGPLLENGFLADEEVENAQLRTEVRQSDLIAIINAIEGIKNIKAISVGACNDQKPSLDNWVVCIDSGKKPTLCDKSSWSFFKGFIPIVPNEAKVEAFQEKLKEAEELDLLKVSNASKHLEIPQANYSDLSETSSIQNDLPEVYGVGPYGLKSNASAEDKAKAKQLKAYLLIFDQILANYFKHLSHVSEVLAVKGTKTQNYFAQPLTDIKGLQELLKDSEKYKDEEQLSALFYSGFDDRNQKKRNEILDHLLARFAESFGDYAFLMQKIYGEFADDAVLATKERFLSEYAETSYSRSAAFNWYQQSETNLWDTDNISALQKRLYLLLGITDIDRRNLSEDYIEIYEEKDSDNKLEYRWRIKDGSKTILSSATKNYKTLEALHQELILVKRYATDSANYKFRKIKKKNPEDADKWYFVLVNPTVTNTKSEDYIIARRIAQYKSKANALKASKAVLNLIKSFSGNEGMYLIEHMLLRPDVTKNTAAEDTFLPICKEQIEEACEPLDPYSFRVSIVLPGWTERFGNIDFRRYVEDLICRELPAHILPKICWIGYPKNYTDPDGNPPEENEMVLLEAAYKNWLLSKTNGGQKQDEAALTSLNKIISSLHTIYHQGRLYDCTPPESDSDEQKTNQKVILGRTHLGKL</sequence>
<dbReference type="AlphaFoldDB" id="A3XPC6"/>
<comment type="caution">
    <text evidence="1">The sequence shown here is derived from an EMBL/GenBank/DDBJ whole genome shotgun (WGS) entry which is preliminary data.</text>
</comment>
<dbReference type="EMBL" id="AANC01000007">
    <property type="protein sequence ID" value="EAQ48592.1"/>
    <property type="molecule type" value="Genomic_DNA"/>
</dbReference>
<dbReference type="Gene3D" id="2.30.29.80">
    <property type="match status" value="1"/>
</dbReference>
<reference evidence="1 2" key="1">
    <citation type="journal article" date="2007" name="Nature">
        <title>Light stimulates growth of proteorhodopsin-containing marine Flavobacteria.</title>
        <authorList>
            <person name="Gomez-Consarnau L."/>
            <person name="Gonzalez J.M."/>
            <person name="Coll-Llado M."/>
            <person name="Gourdon P."/>
            <person name="Pascher T."/>
            <person name="Neutze R."/>
            <person name="Pedros-Alio C."/>
            <person name="Pinhassi J."/>
        </authorList>
    </citation>
    <scope>NUCLEOTIDE SEQUENCE [LARGE SCALE GENOMIC DNA]</scope>
    <source>
        <strain evidence="1 2">MED217</strain>
    </source>
</reference>
<organism evidence="1 2">
    <name type="scientific">Leeuwenhoekiella blandensis (strain CECT 7118 / CCUG 51940 / KCTC 22103 / MED217)</name>
    <name type="common">Flavobacterium sp. (strain MED217)</name>
    <dbReference type="NCBI Taxonomy" id="398720"/>
    <lineage>
        <taxon>Bacteria</taxon>
        <taxon>Pseudomonadati</taxon>
        <taxon>Bacteroidota</taxon>
        <taxon>Flavobacteriia</taxon>
        <taxon>Flavobacteriales</taxon>
        <taxon>Flavobacteriaceae</taxon>
        <taxon>Leeuwenhoekiella</taxon>
    </lineage>
</organism>
<accession>A3XPC6</accession>
<name>A3XPC6_LEEBM</name>
<protein>
    <submittedName>
        <fullName evidence="1">Uncharacterized protein</fullName>
    </submittedName>
</protein>
<dbReference type="HOGENOM" id="CLU_007876_0_0_10"/>
<evidence type="ECO:0000313" key="2">
    <source>
        <dbReference type="Proteomes" id="UP000001601"/>
    </source>
</evidence>
<gene>
    <name evidence="1" type="ORF">MED217_08595</name>
</gene>
<keyword evidence="2" id="KW-1185">Reference proteome</keyword>
<evidence type="ECO:0000313" key="1">
    <source>
        <dbReference type="EMBL" id="EAQ48592.1"/>
    </source>
</evidence>
<dbReference type="OrthoDB" id="8263000at2"/>
<proteinExistence type="predicted"/>
<dbReference type="STRING" id="398720.MED217_08595"/>